<dbReference type="AlphaFoldDB" id="A0A0U3LQD8"/>
<organism evidence="1 2">
    <name type="scientific">Roseateles depolymerans</name>
    <dbReference type="NCBI Taxonomy" id="76731"/>
    <lineage>
        <taxon>Bacteria</taxon>
        <taxon>Pseudomonadati</taxon>
        <taxon>Pseudomonadota</taxon>
        <taxon>Betaproteobacteria</taxon>
        <taxon>Burkholderiales</taxon>
        <taxon>Sphaerotilaceae</taxon>
        <taxon>Roseateles</taxon>
    </lineage>
</organism>
<reference evidence="1 2" key="1">
    <citation type="submission" date="2015-12" db="EMBL/GenBank/DDBJ databases">
        <title>Complete genome of Roseateles depolymerans KCTC 42856.</title>
        <authorList>
            <person name="Kim K.M."/>
        </authorList>
    </citation>
    <scope>NUCLEOTIDE SEQUENCE [LARGE SCALE GENOMIC DNA]</scope>
    <source>
        <strain evidence="1 2">KCTC 42856</strain>
    </source>
</reference>
<dbReference type="OrthoDB" id="9792847at2"/>
<evidence type="ECO:0000313" key="2">
    <source>
        <dbReference type="Proteomes" id="UP000060699"/>
    </source>
</evidence>
<proteinExistence type="predicted"/>
<dbReference type="PANTHER" id="PTHR35337:SF1">
    <property type="entry name" value="SLR1478 PROTEIN"/>
    <property type="match status" value="1"/>
</dbReference>
<dbReference type="InterPro" id="IPR002798">
    <property type="entry name" value="SpoIIM-like"/>
</dbReference>
<evidence type="ECO:0000313" key="1">
    <source>
        <dbReference type="EMBL" id="ALV08658.1"/>
    </source>
</evidence>
<dbReference type="EMBL" id="CP013729">
    <property type="protein sequence ID" value="ALV08658.1"/>
    <property type="molecule type" value="Genomic_DNA"/>
</dbReference>
<dbReference type="Proteomes" id="UP000060699">
    <property type="component" value="Chromosome"/>
</dbReference>
<name>A0A0U3LQD8_9BURK</name>
<dbReference type="RefSeq" id="WP_058936580.1">
    <property type="nucleotide sequence ID" value="NZ_CP013729.1"/>
</dbReference>
<gene>
    <name evidence="1" type="ORF">RD2015_4209</name>
</gene>
<dbReference type="STRING" id="76731.RD2015_4209"/>
<keyword evidence="2" id="KW-1185">Reference proteome</keyword>
<dbReference type="KEGG" id="rdp:RD2015_4209"/>
<dbReference type="Pfam" id="PF01944">
    <property type="entry name" value="SpoIIM"/>
    <property type="match status" value="1"/>
</dbReference>
<sequence length="322" mass="35727">MTPIRFEADYGGMWDALAEQLKVAEAGKPVDGALLASRYRRVCEHLALAQSRAYPIHLMARLESLAQDAHRILYRRQDYGLAALGHLLRVKLPQTVRDQRRYVLLAFLLFTVPLVISFLMAWLTPDFALRVMDAQQLRRMSSMYADGSSAVGRLREASTDWQMFGYYIFNNIGIGLRCFGAGILAGVGSAFVLLFNGLQIGTVAGYLQRDGLGHNFWPFVATHSAFELTGIVLSGAAGLRIGLSWLSPGRRSRLEALKVAARESIPIIYAAFFLLLVAAGFEAFWSSAAWVEPWVKFLVAGLCWLLVVLWLGLMGRGMHRAG</sequence>
<dbReference type="PANTHER" id="PTHR35337">
    <property type="entry name" value="SLR1478 PROTEIN"/>
    <property type="match status" value="1"/>
</dbReference>
<protein>
    <submittedName>
        <fullName evidence="1">Putative membrane protein</fullName>
    </submittedName>
</protein>
<accession>A0A0U3LQD8</accession>